<sequence length="62" mass="6686">MPIAYTFTSFDGRVLIEKWTSVLGSFELLLNSVIGDGVRQIDLHGAWPGGNSAVDVQAGKSY</sequence>
<protein>
    <submittedName>
        <fullName evidence="1">Uncharacterized protein</fullName>
    </submittedName>
</protein>
<comment type="caution">
    <text evidence="1">The sequence shown here is derived from an EMBL/GenBank/DDBJ whole genome shotgun (WGS) entry which is preliminary data.</text>
</comment>
<name>A0ABP8TDX9_9ACTN</name>
<keyword evidence="2" id="KW-1185">Reference proteome</keyword>
<gene>
    <name evidence="1" type="ORF">GCM10023195_06340</name>
</gene>
<reference evidence="2" key="1">
    <citation type="journal article" date="2019" name="Int. J. Syst. Evol. Microbiol.">
        <title>The Global Catalogue of Microorganisms (GCM) 10K type strain sequencing project: providing services to taxonomists for standard genome sequencing and annotation.</title>
        <authorList>
            <consortium name="The Broad Institute Genomics Platform"/>
            <consortium name="The Broad Institute Genome Sequencing Center for Infectious Disease"/>
            <person name="Wu L."/>
            <person name="Ma J."/>
        </authorList>
    </citation>
    <scope>NUCLEOTIDE SEQUENCE [LARGE SCALE GENOMIC DNA]</scope>
    <source>
        <strain evidence="2">JCM 17938</strain>
    </source>
</reference>
<organism evidence="1 2">
    <name type="scientific">Actinoallomurus liliacearum</name>
    <dbReference type="NCBI Taxonomy" id="1080073"/>
    <lineage>
        <taxon>Bacteria</taxon>
        <taxon>Bacillati</taxon>
        <taxon>Actinomycetota</taxon>
        <taxon>Actinomycetes</taxon>
        <taxon>Streptosporangiales</taxon>
        <taxon>Thermomonosporaceae</taxon>
        <taxon>Actinoallomurus</taxon>
    </lineage>
</organism>
<dbReference type="Proteomes" id="UP001500212">
    <property type="component" value="Unassembled WGS sequence"/>
</dbReference>
<accession>A0ABP8TDX9</accession>
<dbReference type="EMBL" id="BAABHJ010000002">
    <property type="protein sequence ID" value="GAA4602174.1"/>
    <property type="molecule type" value="Genomic_DNA"/>
</dbReference>
<evidence type="ECO:0000313" key="1">
    <source>
        <dbReference type="EMBL" id="GAA4602174.1"/>
    </source>
</evidence>
<proteinExistence type="predicted"/>
<evidence type="ECO:0000313" key="2">
    <source>
        <dbReference type="Proteomes" id="UP001500212"/>
    </source>
</evidence>